<dbReference type="GO" id="GO:0097272">
    <property type="term" value="P:ammonium homeostasis"/>
    <property type="evidence" value="ECO:0007669"/>
    <property type="project" value="TreeGrafter"/>
</dbReference>
<dbReference type="Proteomes" id="UP000002630">
    <property type="component" value="Linkage Group LG14"/>
</dbReference>
<dbReference type="Pfam" id="PF00909">
    <property type="entry name" value="Ammonium_transp"/>
    <property type="match status" value="2"/>
</dbReference>
<dbReference type="SUPFAM" id="SSF111352">
    <property type="entry name" value="Ammonium transporter"/>
    <property type="match status" value="2"/>
</dbReference>
<comment type="subcellular location">
    <subcellularLocation>
        <location evidence="1">Membrane</location>
        <topology evidence="1">Multi-pass membrane protein</topology>
    </subcellularLocation>
</comment>
<dbReference type="InterPro" id="IPR024041">
    <property type="entry name" value="NH4_transpt_AmtB-like_dom"/>
</dbReference>
<proteinExistence type="inferred from homology"/>
<dbReference type="PANTHER" id="PTHR11730">
    <property type="entry name" value="AMMONIUM TRANSPORTER"/>
    <property type="match status" value="1"/>
</dbReference>
<dbReference type="OMA" id="ERCKFTS"/>
<keyword evidence="5 8" id="KW-1133">Transmembrane helix</keyword>
<dbReference type="PANTHER" id="PTHR11730:SF6">
    <property type="entry name" value="AMMONIUM TRANSPORTER"/>
    <property type="match status" value="1"/>
</dbReference>
<gene>
    <name evidence="10" type="primary">Amt1:14</name>
    <name evidence="10" type="ORF">Esi_0464_0007</name>
</gene>
<dbReference type="GO" id="GO:0005886">
    <property type="term" value="C:plasma membrane"/>
    <property type="evidence" value="ECO:0007669"/>
    <property type="project" value="TreeGrafter"/>
</dbReference>
<dbReference type="GO" id="GO:0008519">
    <property type="term" value="F:ammonium channel activity"/>
    <property type="evidence" value="ECO:0007669"/>
    <property type="project" value="InterPro"/>
</dbReference>
<dbReference type="EMBL" id="FN649739">
    <property type="protein sequence ID" value="CBJ33345.1"/>
    <property type="molecule type" value="Genomic_DNA"/>
</dbReference>
<feature type="transmembrane region" description="Helical" evidence="8">
    <location>
        <begin position="356"/>
        <end position="378"/>
    </location>
</feature>
<keyword evidence="11" id="KW-1185">Reference proteome</keyword>
<feature type="transmembrane region" description="Helical" evidence="8">
    <location>
        <begin position="238"/>
        <end position="257"/>
    </location>
</feature>
<evidence type="ECO:0000256" key="4">
    <source>
        <dbReference type="ARBA" id="ARBA00022692"/>
    </source>
</evidence>
<dbReference type="InParanoid" id="D7G242"/>
<evidence type="ECO:0000256" key="1">
    <source>
        <dbReference type="ARBA" id="ARBA00004141"/>
    </source>
</evidence>
<evidence type="ECO:0000256" key="8">
    <source>
        <dbReference type="SAM" id="Phobius"/>
    </source>
</evidence>
<dbReference type="STRING" id="2880.D7G242"/>
<keyword evidence="3" id="KW-0813">Transport</keyword>
<dbReference type="Gene3D" id="1.10.3430.10">
    <property type="entry name" value="Ammonium transporter AmtB like domains"/>
    <property type="match status" value="2"/>
</dbReference>
<feature type="domain" description="Ammonium transporter AmtB-like" evidence="9">
    <location>
        <begin position="239"/>
        <end position="459"/>
    </location>
</feature>
<reference evidence="10 11" key="1">
    <citation type="journal article" date="2010" name="Nature">
        <title>The Ectocarpus genome and the independent evolution of multicellularity in brown algae.</title>
        <authorList>
            <person name="Cock J.M."/>
            <person name="Sterck L."/>
            <person name="Rouze P."/>
            <person name="Scornet D."/>
            <person name="Allen A.E."/>
            <person name="Amoutzias G."/>
            <person name="Anthouard V."/>
            <person name="Artiguenave F."/>
            <person name="Aury J.M."/>
            <person name="Badger J.H."/>
            <person name="Beszteri B."/>
            <person name="Billiau K."/>
            <person name="Bonnet E."/>
            <person name="Bothwell J.H."/>
            <person name="Bowler C."/>
            <person name="Boyen C."/>
            <person name="Brownlee C."/>
            <person name="Carrano C.J."/>
            <person name="Charrier B."/>
            <person name="Cho G.Y."/>
            <person name="Coelho S.M."/>
            <person name="Collen J."/>
            <person name="Corre E."/>
            <person name="Da Silva C."/>
            <person name="Delage L."/>
            <person name="Delaroque N."/>
            <person name="Dittami S.M."/>
            <person name="Doulbeau S."/>
            <person name="Elias M."/>
            <person name="Farnham G."/>
            <person name="Gachon C.M."/>
            <person name="Gschloessl B."/>
            <person name="Heesch S."/>
            <person name="Jabbari K."/>
            <person name="Jubin C."/>
            <person name="Kawai H."/>
            <person name="Kimura K."/>
            <person name="Kloareg B."/>
            <person name="Kupper F.C."/>
            <person name="Lang D."/>
            <person name="Le Bail A."/>
            <person name="Leblanc C."/>
            <person name="Lerouge P."/>
            <person name="Lohr M."/>
            <person name="Lopez P.J."/>
            <person name="Martens C."/>
            <person name="Maumus F."/>
            <person name="Michel G."/>
            <person name="Miranda-Saavedra D."/>
            <person name="Morales J."/>
            <person name="Moreau H."/>
            <person name="Motomura T."/>
            <person name="Nagasato C."/>
            <person name="Napoli C.A."/>
            <person name="Nelson D.R."/>
            <person name="Nyvall-Collen P."/>
            <person name="Peters A.F."/>
            <person name="Pommier C."/>
            <person name="Potin P."/>
            <person name="Poulain J."/>
            <person name="Quesneville H."/>
            <person name="Read B."/>
            <person name="Rensing S.A."/>
            <person name="Ritter A."/>
            <person name="Rousvoal S."/>
            <person name="Samanta M."/>
            <person name="Samson G."/>
            <person name="Schroeder D.C."/>
            <person name="Segurens B."/>
            <person name="Strittmatter M."/>
            <person name="Tonon T."/>
            <person name="Tregear J.W."/>
            <person name="Valentin K."/>
            <person name="von Dassow P."/>
            <person name="Yamagishi T."/>
            <person name="Van de Peer Y."/>
            <person name="Wincker P."/>
        </authorList>
    </citation>
    <scope>NUCLEOTIDE SEQUENCE [LARGE SCALE GENOMIC DNA]</scope>
    <source>
        <strain evidence="11">Ec32 / CCAP1310/4</strain>
    </source>
</reference>
<organism evidence="10 11">
    <name type="scientific">Ectocarpus siliculosus</name>
    <name type="common">Brown alga</name>
    <name type="synonym">Conferva siliculosa</name>
    <dbReference type="NCBI Taxonomy" id="2880"/>
    <lineage>
        <taxon>Eukaryota</taxon>
        <taxon>Sar</taxon>
        <taxon>Stramenopiles</taxon>
        <taxon>Ochrophyta</taxon>
        <taxon>PX clade</taxon>
        <taxon>Phaeophyceae</taxon>
        <taxon>Ectocarpales</taxon>
        <taxon>Ectocarpaceae</taxon>
        <taxon>Ectocarpus</taxon>
    </lineage>
</organism>
<dbReference type="eggNOG" id="KOG0682">
    <property type="taxonomic scope" value="Eukaryota"/>
</dbReference>
<dbReference type="EMBL" id="FN648668">
    <property type="protein sequence ID" value="CBJ33345.1"/>
    <property type="molecule type" value="Genomic_DNA"/>
</dbReference>
<evidence type="ECO:0000313" key="11">
    <source>
        <dbReference type="Proteomes" id="UP000002630"/>
    </source>
</evidence>
<feature type="transmembrane region" description="Helical" evidence="8">
    <location>
        <begin position="269"/>
        <end position="289"/>
    </location>
</feature>
<evidence type="ECO:0000256" key="3">
    <source>
        <dbReference type="ARBA" id="ARBA00022448"/>
    </source>
</evidence>
<name>D7G242_ECTSI</name>
<evidence type="ECO:0000256" key="5">
    <source>
        <dbReference type="ARBA" id="ARBA00022989"/>
    </source>
</evidence>
<comment type="similarity">
    <text evidence="2">Belongs to the ammonia transporter channel (TC 1.A.11.2) family.</text>
</comment>
<dbReference type="AlphaFoldDB" id="D7G242"/>
<evidence type="ECO:0000256" key="2">
    <source>
        <dbReference type="ARBA" id="ARBA00005887"/>
    </source>
</evidence>
<dbReference type="InterPro" id="IPR029020">
    <property type="entry name" value="Ammonium/urea_transptr"/>
</dbReference>
<feature type="domain" description="Ammonium transporter AmtB-like" evidence="9">
    <location>
        <begin position="28"/>
        <end position="145"/>
    </location>
</feature>
<keyword evidence="7" id="KW-0924">Ammonia transport</keyword>
<protein>
    <submittedName>
        <fullName evidence="10">Ammonium transporter</fullName>
    </submittedName>
</protein>
<sequence>MTFLCLHKCREISFWLFSRIALTSQQVIQLGFIMLEVGSVSIKNTRNILIKNIGDACIGAFCWWLVGHGIAFGEDWGRFIGTETYFALKGSAFEVVDADGNATLTNGYEYAIWVFQWTFAATTSTMVSGAVAERIDFNAYIVYSIAPPLSSTRSSCTGPGPAAGPPHSSGKTICSSAAACSTSLGRAWFTAWGVSRPSARALWWAPAPAASIPTGRPTRCPSNPPCFRCGRRSACDQCSFLGQTLGILILWWGWYGFNGVSTLTLSGGGATIAAKVMVITTISAAFGAITNSVIGKVRLGYWDSGAANNGLLAGLVGITAGCSTCEPEAAMVIGIVAAFVYTYSSKLMLKLQIDDVVDAVPIHFFCGVWGVIAVSLFATKDNYANVYSAERADKCAGAFYGGDGSTLAVGLVFLLALIAWTVVTCMALFLGIKYTIGIRVSQEVEQIGMDDSKHGGQTYPEMVRKTLA</sequence>
<evidence type="ECO:0000259" key="9">
    <source>
        <dbReference type="Pfam" id="PF00909"/>
    </source>
</evidence>
<keyword evidence="4 8" id="KW-0812">Transmembrane</keyword>
<feature type="transmembrane region" description="Helical" evidence="8">
    <location>
        <begin position="407"/>
        <end position="432"/>
    </location>
</feature>
<keyword evidence="6 8" id="KW-0472">Membrane</keyword>
<evidence type="ECO:0000313" key="10">
    <source>
        <dbReference type="EMBL" id="CBJ33345.1"/>
    </source>
</evidence>
<evidence type="ECO:0000256" key="7">
    <source>
        <dbReference type="ARBA" id="ARBA00023177"/>
    </source>
</evidence>
<evidence type="ECO:0000256" key="6">
    <source>
        <dbReference type="ARBA" id="ARBA00023136"/>
    </source>
</evidence>
<accession>D7G242</accession>
<dbReference type="OrthoDB" id="534912at2759"/>